<organism evidence="3">
    <name type="scientific">Lymantria dispar multicapsid nuclear polyhedrosis virus</name>
    <name type="common">LdMNPV</name>
    <dbReference type="NCBI Taxonomy" id="10449"/>
    <lineage>
        <taxon>Viruses</taxon>
        <taxon>Viruses incertae sedis</taxon>
        <taxon>Naldaviricetes</taxon>
        <taxon>Lefavirales</taxon>
        <taxon>Baculoviridae</taxon>
        <taxon>Alphabaculovirus</taxon>
        <taxon>Alphabaculovirus lydisparis</taxon>
    </lineage>
</organism>
<feature type="compositionally biased region" description="Pro residues" evidence="1">
    <location>
        <begin position="100"/>
        <end position="113"/>
    </location>
</feature>
<name>A0A140HQM7_NPVLD</name>
<keyword evidence="2" id="KW-0812">Transmembrane</keyword>
<keyword evidence="2" id="KW-1133">Transmembrane helix</keyword>
<proteinExistence type="predicted"/>
<feature type="transmembrane region" description="Helical" evidence="2">
    <location>
        <begin position="61"/>
        <end position="83"/>
    </location>
</feature>
<reference evidence="3" key="1">
    <citation type="submission" date="2016-03" db="EMBL/GenBank/DDBJ databases">
        <title>Geographic isolates of Lymantria dispar multiple nucleopolyhedrovirus: Genomic analysis and biological activity against different host strains of Lymantria dispar.</title>
        <authorList>
            <person name="Harrison R.L."/>
            <person name="Rowley D.L."/>
            <person name="Keena M.A."/>
        </authorList>
    </citation>
    <scope>NUCLEOTIDE SEQUENCE</scope>
    <source>
        <strain evidence="3">3054</strain>
    </source>
</reference>
<evidence type="ECO:0000256" key="2">
    <source>
        <dbReference type="SAM" id="Phobius"/>
    </source>
</evidence>
<evidence type="ECO:0000256" key="1">
    <source>
        <dbReference type="SAM" id="MobiDB-lite"/>
    </source>
</evidence>
<protein>
    <submittedName>
        <fullName evidence="3">Uncharacterized protein</fullName>
    </submittedName>
</protein>
<organismHost>
    <name type="scientific">Lepidoptera</name>
    <name type="common">moths &amp; butterflies</name>
    <dbReference type="NCBI Taxonomy" id="7088"/>
</organismHost>
<feature type="region of interest" description="Disordered" evidence="1">
    <location>
        <begin position="90"/>
        <end position="113"/>
    </location>
</feature>
<accession>A0A140HQM7</accession>
<evidence type="ECO:0000313" key="3">
    <source>
        <dbReference type="EMBL" id="AMO27674.1"/>
    </source>
</evidence>
<sequence length="113" mass="12593">MLPALAVRPVRLRRGQERLCLFGDQASAAPKTVQHRRASPSDSLLETGPPDRSLVRRNKRLVVLLVVYFIIINFDYKFIFVWFCWRSSPPPAAASATNLSPPPGPPWSGPRAA</sequence>
<keyword evidence="2" id="KW-0472">Membrane</keyword>
<dbReference type="EMBL" id="KT626570">
    <property type="protein sequence ID" value="AMO27674.1"/>
    <property type="molecule type" value="Genomic_DNA"/>
</dbReference>
<feature type="region of interest" description="Disordered" evidence="1">
    <location>
        <begin position="29"/>
        <end position="50"/>
    </location>
</feature>